<dbReference type="RefSeq" id="XP_040687671.1">
    <property type="nucleotide sequence ID" value="XM_040833237.1"/>
</dbReference>
<dbReference type="OrthoDB" id="4225223at2759"/>
<dbReference type="VEuPathDB" id="FungiDB:ASPWEDRAFT_29179"/>
<accession>A0A1L9RGE4</accession>
<dbReference type="GeneID" id="63749085"/>
<evidence type="ECO:0000256" key="1">
    <source>
        <dbReference type="SAM" id="MobiDB-lite"/>
    </source>
</evidence>
<feature type="region of interest" description="Disordered" evidence="1">
    <location>
        <begin position="225"/>
        <end position="272"/>
    </location>
</feature>
<evidence type="ECO:0000313" key="3">
    <source>
        <dbReference type="Proteomes" id="UP000184383"/>
    </source>
</evidence>
<organism evidence="2 3">
    <name type="scientific">Aspergillus wentii DTO 134E9</name>
    <dbReference type="NCBI Taxonomy" id="1073089"/>
    <lineage>
        <taxon>Eukaryota</taxon>
        <taxon>Fungi</taxon>
        <taxon>Dikarya</taxon>
        <taxon>Ascomycota</taxon>
        <taxon>Pezizomycotina</taxon>
        <taxon>Eurotiomycetes</taxon>
        <taxon>Eurotiomycetidae</taxon>
        <taxon>Eurotiales</taxon>
        <taxon>Aspergillaceae</taxon>
        <taxon>Aspergillus</taxon>
        <taxon>Aspergillus subgen. Cremei</taxon>
    </lineage>
</organism>
<name>A0A1L9RGE4_ASPWE</name>
<proteinExistence type="predicted"/>
<dbReference type="Proteomes" id="UP000184383">
    <property type="component" value="Unassembled WGS sequence"/>
</dbReference>
<dbReference type="AlphaFoldDB" id="A0A1L9RGE4"/>
<dbReference type="EMBL" id="KV878213">
    <property type="protein sequence ID" value="OJJ33995.1"/>
    <property type="molecule type" value="Genomic_DNA"/>
</dbReference>
<dbReference type="STRING" id="1073089.A0A1L9RGE4"/>
<feature type="compositionally biased region" description="Polar residues" evidence="1">
    <location>
        <begin position="259"/>
        <end position="272"/>
    </location>
</feature>
<feature type="region of interest" description="Disordered" evidence="1">
    <location>
        <begin position="172"/>
        <end position="202"/>
    </location>
</feature>
<evidence type="ECO:0000313" key="2">
    <source>
        <dbReference type="EMBL" id="OJJ33995.1"/>
    </source>
</evidence>
<gene>
    <name evidence="2" type="ORF">ASPWEDRAFT_29179</name>
</gene>
<feature type="compositionally biased region" description="Polar residues" evidence="1">
    <location>
        <begin position="190"/>
        <end position="202"/>
    </location>
</feature>
<feature type="compositionally biased region" description="Basic and acidic residues" evidence="1">
    <location>
        <begin position="230"/>
        <end position="239"/>
    </location>
</feature>
<protein>
    <submittedName>
        <fullName evidence="2">Uncharacterized protein</fullName>
    </submittedName>
</protein>
<feature type="region of interest" description="Disordered" evidence="1">
    <location>
        <begin position="1"/>
        <end position="83"/>
    </location>
</feature>
<keyword evidence="3" id="KW-1185">Reference proteome</keyword>
<sequence>MLSPSLGFSRKAPPVRPSRSLEGLEKVVPPPRPPRPELRLNKPLPSPPPQRISTTWSDDTSTIESFGTPTPRDSRASGESFPIFVSTDPDDLVHIVDQTSDDPMSTLDHHHSLHIDTSAKPHPETEAPGLRTFLFEERYAPPPTWSPSNQSGPNHYFREKKWDFFPELATPSAINSPVADDTESKRRKNNPSLLQKNLGRWNSSERGVTIAHEVRDSIRSYVHRNITKKGSSEKSKQDPRPLTAPDWSYEEELPKTPALTYSDQSDSGSSAMQQSYVNVAEQMKTLSVATDEDPVERCETSKSIPMQRPKQLAVPFSPYQQYGAAVWDKNGSPRRVNSRQGRSVRFPRYRDQRRVPSLDCSTHGHACANATPPLSPPIRSPLQQSVKALQVSTNSMLGAIGGAKRKMSKSKADKKRAQLKSKIRLIGPVNPYTTYGRVDPWDF</sequence>
<feature type="compositionally biased region" description="Low complexity" evidence="1">
    <location>
        <begin position="52"/>
        <end position="65"/>
    </location>
</feature>
<reference evidence="3" key="1">
    <citation type="journal article" date="2017" name="Genome Biol.">
        <title>Comparative genomics reveals high biological diversity and specific adaptations in the industrially and medically important fungal genus Aspergillus.</title>
        <authorList>
            <person name="de Vries R.P."/>
            <person name="Riley R."/>
            <person name="Wiebenga A."/>
            <person name="Aguilar-Osorio G."/>
            <person name="Amillis S."/>
            <person name="Uchima C.A."/>
            <person name="Anderluh G."/>
            <person name="Asadollahi M."/>
            <person name="Askin M."/>
            <person name="Barry K."/>
            <person name="Battaglia E."/>
            <person name="Bayram O."/>
            <person name="Benocci T."/>
            <person name="Braus-Stromeyer S.A."/>
            <person name="Caldana C."/>
            <person name="Canovas D."/>
            <person name="Cerqueira G.C."/>
            <person name="Chen F."/>
            <person name="Chen W."/>
            <person name="Choi C."/>
            <person name="Clum A."/>
            <person name="Dos Santos R.A."/>
            <person name="Damasio A.R."/>
            <person name="Diallinas G."/>
            <person name="Emri T."/>
            <person name="Fekete E."/>
            <person name="Flipphi M."/>
            <person name="Freyberg S."/>
            <person name="Gallo A."/>
            <person name="Gournas C."/>
            <person name="Habgood R."/>
            <person name="Hainaut M."/>
            <person name="Harispe M.L."/>
            <person name="Henrissat B."/>
            <person name="Hilden K.S."/>
            <person name="Hope R."/>
            <person name="Hossain A."/>
            <person name="Karabika E."/>
            <person name="Karaffa L."/>
            <person name="Karanyi Z."/>
            <person name="Krasevec N."/>
            <person name="Kuo A."/>
            <person name="Kusch H."/>
            <person name="LaButti K."/>
            <person name="Lagendijk E.L."/>
            <person name="Lapidus A."/>
            <person name="Levasseur A."/>
            <person name="Lindquist E."/>
            <person name="Lipzen A."/>
            <person name="Logrieco A.F."/>
            <person name="MacCabe A."/>
            <person name="Maekelae M.R."/>
            <person name="Malavazi I."/>
            <person name="Melin P."/>
            <person name="Meyer V."/>
            <person name="Mielnichuk N."/>
            <person name="Miskei M."/>
            <person name="Molnar A.P."/>
            <person name="Mule G."/>
            <person name="Ngan C.Y."/>
            <person name="Orejas M."/>
            <person name="Orosz E."/>
            <person name="Ouedraogo J.P."/>
            <person name="Overkamp K.M."/>
            <person name="Park H.-S."/>
            <person name="Perrone G."/>
            <person name="Piumi F."/>
            <person name="Punt P.J."/>
            <person name="Ram A.F."/>
            <person name="Ramon A."/>
            <person name="Rauscher S."/>
            <person name="Record E."/>
            <person name="Riano-Pachon D.M."/>
            <person name="Robert V."/>
            <person name="Roehrig J."/>
            <person name="Ruller R."/>
            <person name="Salamov A."/>
            <person name="Salih N.S."/>
            <person name="Samson R.A."/>
            <person name="Sandor E."/>
            <person name="Sanguinetti M."/>
            <person name="Schuetze T."/>
            <person name="Sepcic K."/>
            <person name="Shelest E."/>
            <person name="Sherlock G."/>
            <person name="Sophianopoulou V."/>
            <person name="Squina F.M."/>
            <person name="Sun H."/>
            <person name="Susca A."/>
            <person name="Todd R.B."/>
            <person name="Tsang A."/>
            <person name="Unkles S.E."/>
            <person name="van de Wiele N."/>
            <person name="van Rossen-Uffink D."/>
            <person name="Oliveira J.V."/>
            <person name="Vesth T.C."/>
            <person name="Visser J."/>
            <person name="Yu J.-H."/>
            <person name="Zhou M."/>
            <person name="Andersen M.R."/>
            <person name="Archer D.B."/>
            <person name="Baker S.E."/>
            <person name="Benoit I."/>
            <person name="Brakhage A.A."/>
            <person name="Braus G.H."/>
            <person name="Fischer R."/>
            <person name="Frisvad J.C."/>
            <person name="Goldman G.H."/>
            <person name="Houbraken J."/>
            <person name="Oakley B."/>
            <person name="Pocsi I."/>
            <person name="Scazzocchio C."/>
            <person name="Seiboth B."/>
            <person name="vanKuyk P.A."/>
            <person name="Wortman J."/>
            <person name="Dyer P.S."/>
            <person name="Grigoriev I.V."/>
        </authorList>
    </citation>
    <scope>NUCLEOTIDE SEQUENCE [LARGE SCALE GENOMIC DNA]</scope>
    <source>
        <strain evidence="3">DTO 134E9</strain>
    </source>
</reference>